<dbReference type="Proteomes" id="UP000031443">
    <property type="component" value="Unassembled WGS sequence"/>
</dbReference>
<protein>
    <submittedName>
        <fullName evidence="1">Uncharacterized protein</fullName>
    </submittedName>
</protein>
<evidence type="ECO:0000313" key="1">
    <source>
        <dbReference type="EMBL" id="EMP28951.1"/>
    </source>
</evidence>
<dbReference type="EMBL" id="KB559790">
    <property type="protein sequence ID" value="EMP28951.1"/>
    <property type="molecule type" value="Genomic_DNA"/>
</dbReference>
<name>M7AU57_CHEMY</name>
<organism evidence="1 2">
    <name type="scientific">Chelonia mydas</name>
    <name type="common">Green sea-turtle</name>
    <name type="synonym">Chelonia agassizi</name>
    <dbReference type="NCBI Taxonomy" id="8469"/>
    <lineage>
        <taxon>Eukaryota</taxon>
        <taxon>Metazoa</taxon>
        <taxon>Chordata</taxon>
        <taxon>Craniata</taxon>
        <taxon>Vertebrata</taxon>
        <taxon>Euteleostomi</taxon>
        <taxon>Archelosauria</taxon>
        <taxon>Testudinata</taxon>
        <taxon>Testudines</taxon>
        <taxon>Cryptodira</taxon>
        <taxon>Durocryptodira</taxon>
        <taxon>Americhelydia</taxon>
        <taxon>Chelonioidea</taxon>
        <taxon>Cheloniidae</taxon>
        <taxon>Chelonia</taxon>
    </lineage>
</organism>
<evidence type="ECO:0000313" key="2">
    <source>
        <dbReference type="Proteomes" id="UP000031443"/>
    </source>
</evidence>
<sequence>MMAASHWKTQKWAPESSGRNFAWIDAAAMCLWSSQYTLKSSGTEREKYSRMVESSRKDNEAVCCISDRSCSHTTGSIQRSHIGPEGTDTLVMGAAVRMGDLALKQVKEQDQEVSQGFQGGHWAYG</sequence>
<gene>
    <name evidence="1" type="ORF">UY3_13981</name>
</gene>
<accession>M7AU57</accession>
<dbReference type="AlphaFoldDB" id="M7AU57"/>
<keyword evidence="2" id="KW-1185">Reference proteome</keyword>
<proteinExistence type="predicted"/>
<reference evidence="2" key="1">
    <citation type="journal article" date="2013" name="Nat. Genet.">
        <title>The draft genomes of soft-shell turtle and green sea turtle yield insights into the development and evolution of the turtle-specific body plan.</title>
        <authorList>
            <person name="Wang Z."/>
            <person name="Pascual-Anaya J."/>
            <person name="Zadissa A."/>
            <person name="Li W."/>
            <person name="Niimura Y."/>
            <person name="Huang Z."/>
            <person name="Li C."/>
            <person name="White S."/>
            <person name="Xiong Z."/>
            <person name="Fang D."/>
            <person name="Wang B."/>
            <person name="Ming Y."/>
            <person name="Chen Y."/>
            <person name="Zheng Y."/>
            <person name="Kuraku S."/>
            <person name="Pignatelli M."/>
            <person name="Herrero J."/>
            <person name="Beal K."/>
            <person name="Nozawa M."/>
            <person name="Li Q."/>
            <person name="Wang J."/>
            <person name="Zhang H."/>
            <person name="Yu L."/>
            <person name="Shigenobu S."/>
            <person name="Wang J."/>
            <person name="Liu J."/>
            <person name="Flicek P."/>
            <person name="Searle S."/>
            <person name="Wang J."/>
            <person name="Kuratani S."/>
            <person name="Yin Y."/>
            <person name="Aken B."/>
            <person name="Zhang G."/>
            <person name="Irie N."/>
        </authorList>
    </citation>
    <scope>NUCLEOTIDE SEQUENCE [LARGE SCALE GENOMIC DNA]</scope>
</reference>